<dbReference type="InterPro" id="IPR019339">
    <property type="entry name" value="CIR_N_dom"/>
</dbReference>
<keyword evidence="4" id="KW-1185">Reference proteome</keyword>
<feature type="compositionally biased region" description="Basic residues" evidence="1">
    <location>
        <begin position="192"/>
        <end position="202"/>
    </location>
</feature>
<evidence type="ECO:0000256" key="1">
    <source>
        <dbReference type="SAM" id="MobiDB-lite"/>
    </source>
</evidence>
<feature type="compositionally biased region" description="Basic and acidic residues" evidence="1">
    <location>
        <begin position="231"/>
        <end position="268"/>
    </location>
</feature>
<feature type="compositionally biased region" description="Polar residues" evidence="1">
    <location>
        <begin position="274"/>
        <end position="284"/>
    </location>
</feature>
<gene>
    <name evidence="3" type="ORF">L798_03369</name>
</gene>
<dbReference type="PANTHER" id="PTHR22093:SF0">
    <property type="entry name" value="LEUKOCYTE RECEPTOR CLUSTER MEMBER 1"/>
    <property type="match status" value="1"/>
</dbReference>
<feature type="domain" description="CBF1-interacting co-repressor CIR N-terminal" evidence="2">
    <location>
        <begin position="8"/>
        <end position="44"/>
    </location>
</feature>
<dbReference type="InterPro" id="IPR039875">
    <property type="entry name" value="LENG1-like"/>
</dbReference>
<feature type="compositionally biased region" description="Polar residues" evidence="1">
    <location>
        <begin position="207"/>
        <end position="217"/>
    </location>
</feature>
<name>A0A067QGG2_ZOONE</name>
<feature type="region of interest" description="Disordered" evidence="1">
    <location>
        <begin position="23"/>
        <end position="46"/>
    </location>
</feature>
<feature type="region of interest" description="Disordered" evidence="1">
    <location>
        <begin position="127"/>
        <end position="293"/>
    </location>
</feature>
<dbReference type="InParanoid" id="A0A067QGG2"/>
<dbReference type="Proteomes" id="UP000027135">
    <property type="component" value="Unassembled WGS sequence"/>
</dbReference>
<protein>
    <submittedName>
        <fullName evidence="3">Leukocyte receptor cluster member 1</fullName>
    </submittedName>
</protein>
<feature type="compositionally biased region" description="Basic and acidic residues" evidence="1">
    <location>
        <begin position="168"/>
        <end position="191"/>
    </location>
</feature>
<dbReference type="SMART" id="SM01083">
    <property type="entry name" value="Cir_N"/>
    <property type="match status" value="1"/>
</dbReference>
<keyword evidence="3" id="KW-0675">Receptor</keyword>
<reference evidence="3 4" key="1">
    <citation type="journal article" date="2014" name="Nat. Commun.">
        <title>Molecular traces of alternative social organization in a termite genome.</title>
        <authorList>
            <person name="Terrapon N."/>
            <person name="Li C."/>
            <person name="Robertson H.M."/>
            <person name="Ji L."/>
            <person name="Meng X."/>
            <person name="Booth W."/>
            <person name="Chen Z."/>
            <person name="Childers C.P."/>
            <person name="Glastad K.M."/>
            <person name="Gokhale K."/>
            <person name="Gowin J."/>
            <person name="Gronenberg W."/>
            <person name="Hermansen R.A."/>
            <person name="Hu H."/>
            <person name="Hunt B.G."/>
            <person name="Huylmans A.K."/>
            <person name="Khalil S.M."/>
            <person name="Mitchell R.D."/>
            <person name="Munoz-Torres M.C."/>
            <person name="Mustard J.A."/>
            <person name="Pan H."/>
            <person name="Reese J.T."/>
            <person name="Scharf M.E."/>
            <person name="Sun F."/>
            <person name="Vogel H."/>
            <person name="Xiao J."/>
            <person name="Yang W."/>
            <person name="Yang Z."/>
            <person name="Yang Z."/>
            <person name="Zhou J."/>
            <person name="Zhu J."/>
            <person name="Brent C.S."/>
            <person name="Elsik C.G."/>
            <person name="Goodisman M.A."/>
            <person name="Liberles D.A."/>
            <person name="Roe R.M."/>
            <person name="Vargo E.L."/>
            <person name="Vilcinskas A."/>
            <person name="Wang J."/>
            <person name="Bornberg-Bauer E."/>
            <person name="Korb J."/>
            <person name="Zhang G."/>
            <person name="Liebig J."/>
        </authorList>
    </citation>
    <scope>NUCLEOTIDE SEQUENCE [LARGE SCALE GENOMIC DNA]</scope>
    <source>
        <tissue evidence="3">Whole organism</tissue>
    </source>
</reference>
<proteinExistence type="predicted"/>
<dbReference type="STRING" id="136037.A0A067QGG2"/>
<sequence length="293" mass="33994">MNILPKKRWHVRTRENMARVRRDEERVAAEKEEQERRTQLAEGEARNAALRKKSLLRHGQVVPKSEEPQGHINLFEDLEKGEIVSNSTNTEYEKEKKDEREKYEKQIGYLTYLGQDTVEATGSVSWYNKLPDRSSPESDRKKIKLLGDPLDDIKHYLGLPEVKTNSRKNRDEEKRKCTESSTRRANKSKEKAYKHKSKKRLQRKDPSTNSGNASSSENADETESSSTKDPINLEHLRAQRLKREQEERKRSEALLARLRGEPDPESSKSDAVPSVTQCYNSQFNPHLARQNKL</sequence>
<accession>A0A067QGG2</accession>
<feature type="compositionally biased region" description="Basic and acidic residues" evidence="1">
    <location>
        <begin position="130"/>
        <end position="140"/>
    </location>
</feature>
<dbReference type="EMBL" id="KK853541">
    <property type="protein sequence ID" value="KDR06888.1"/>
    <property type="molecule type" value="Genomic_DNA"/>
</dbReference>
<dbReference type="eggNOG" id="ENOG502RZ97">
    <property type="taxonomic scope" value="Eukaryota"/>
</dbReference>
<dbReference type="OMA" id="WYEELPK"/>
<dbReference type="AlphaFoldDB" id="A0A067QGG2"/>
<evidence type="ECO:0000313" key="4">
    <source>
        <dbReference type="Proteomes" id="UP000027135"/>
    </source>
</evidence>
<organism evidence="3 4">
    <name type="scientific">Zootermopsis nevadensis</name>
    <name type="common">Dampwood termite</name>
    <dbReference type="NCBI Taxonomy" id="136037"/>
    <lineage>
        <taxon>Eukaryota</taxon>
        <taxon>Metazoa</taxon>
        <taxon>Ecdysozoa</taxon>
        <taxon>Arthropoda</taxon>
        <taxon>Hexapoda</taxon>
        <taxon>Insecta</taxon>
        <taxon>Pterygota</taxon>
        <taxon>Neoptera</taxon>
        <taxon>Polyneoptera</taxon>
        <taxon>Dictyoptera</taxon>
        <taxon>Blattodea</taxon>
        <taxon>Blattoidea</taxon>
        <taxon>Termitoidae</taxon>
        <taxon>Termopsidae</taxon>
        <taxon>Zootermopsis</taxon>
    </lineage>
</organism>
<dbReference type="OrthoDB" id="2159131at2759"/>
<evidence type="ECO:0000313" key="3">
    <source>
        <dbReference type="EMBL" id="KDR06888.1"/>
    </source>
</evidence>
<evidence type="ECO:0000259" key="2">
    <source>
        <dbReference type="SMART" id="SM01083"/>
    </source>
</evidence>
<feature type="compositionally biased region" description="Basic and acidic residues" evidence="1">
    <location>
        <begin position="23"/>
        <end position="45"/>
    </location>
</feature>
<dbReference type="FunCoup" id="A0A067QGG2">
    <property type="interactions" value="61"/>
</dbReference>
<dbReference type="PANTHER" id="PTHR22093">
    <property type="entry name" value="LEUKOCYTE RECEPTOR CLUSTER LRC MEMBER 1"/>
    <property type="match status" value="1"/>
</dbReference>